<evidence type="ECO:0000313" key="4">
    <source>
        <dbReference type="Proteomes" id="UP000276260"/>
    </source>
</evidence>
<accession>A0A3P3QG98</accession>
<organism evidence="3 4">
    <name type="scientific">Rheinheimera mesophila</name>
    <dbReference type="NCBI Taxonomy" id="1547515"/>
    <lineage>
        <taxon>Bacteria</taxon>
        <taxon>Pseudomonadati</taxon>
        <taxon>Pseudomonadota</taxon>
        <taxon>Gammaproteobacteria</taxon>
        <taxon>Chromatiales</taxon>
        <taxon>Chromatiaceae</taxon>
        <taxon>Rheinheimera</taxon>
    </lineage>
</organism>
<keyword evidence="1" id="KW-0175">Coiled coil</keyword>
<comment type="caution">
    <text evidence="3">The sequence shown here is derived from an EMBL/GenBank/DDBJ whole genome shotgun (WGS) entry which is preliminary data.</text>
</comment>
<dbReference type="RefSeq" id="WP_125060867.1">
    <property type="nucleotide sequence ID" value="NZ_RRCF01000003.1"/>
</dbReference>
<evidence type="ECO:0000256" key="1">
    <source>
        <dbReference type="SAM" id="Coils"/>
    </source>
</evidence>
<protein>
    <submittedName>
        <fullName evidence="3">Uncharacterized protein</fullName>
    </submittedName>
</protein>
<dbReference type="AlphaFoldDB" id="A0A3P3QG98"/>
<proteinExistence type="predicted"/>
<gene>
    <name evidence="3" type="ORF">EIK76_11590</name>
</gene>
<feature type="coiled-coil region" evidence="1">
    <location>
        <begin position="90"/>
        <end position="147"/>
    </location>
</feature>
<sequence>MLRVIILMLTFVFPIGIHAEEVAPKNKTEETADVNNKVVIELKAQLQEMKIRNDLLENYQSSLLSTVHWSLSFMGGIALLLIGYGWWSNSKIHEKDKQQLKQEIATLLGEWEIKIKSDNADVINEQAKTIENRLIRVDEQVREVEKSFDNKLTRIDEQVREVEKSFDNKLEKIFSESKKLHEKLAMNVESMASQISILSVGQIHLEGSMLHVEERVWDIKGVTQNILLTQTQGLDAAIKLGSDYGYRVDTVLERIKETLEKLIKSKNPTARPYLVNRLKQSLNSLDSVYSVKVSEILGILETIRVEEVKSSS</sequence>
<keyword evidence="2" id="KW-0812">Transmembrane</keyword>
<evidence type="ECO:0000256" key="2">
    <source>
        <dbReference type="SAM" id="Phobius"/>
    </source>
</evidence>
<dbReference type="Proteomes" id="UP000276260">
    <property type="component" value="Unassembled WGS sequence"/>
</dbReference>
<evidence type="ECO:0000313" key="3">
    <source>
        <dbReference type="EMBL" id="RRJ20164.1"/>
    </source>
</evidence>
<feature type="transmembrane region" description="Helical" evidence="2">
    <location>
        <begin position="67"/>
        <end position="87"/>
    </location>
</feature>
<keyword evidence="2" id="KW-1133">Transmembrane helix</keyword>
<reference evidence="3 4" key="1">
    <citation type="submission" date="2018-11" db="EMBL/GenBank/DDBJ databases">
        <title>Draft genome analysis of Rheinheimera mesophila isolated from an industrial waste site.</title>
        <authorList>
            <person name="Yu Q."/>
            <person name="Qi Y."/>
            <person name="Zhang H."/>
            <person name="Lu Y."/>
            <person name="Pu J."/>
        </authorList>
    </citation>
    <scope>NUCLEOTIDE SEQUENCE [LARGE SCALE GENOMIC DNA]</scope>
    <source>
        <strain evidence="3 4">IITR13</strain>
    </source>
</reference>
<keyword evidence="4" id="KW-1185">Reference proteome</keyword>
<name>A0A3P3QG98_9GAMM</name>
<keyword evidence="2" id="KW-0472">Membrane</keyword>
<dbReference type="EMBL" id="RRCF01000003">
    <property type="protein sequence ID" value="RRJ20164.1"/>
    <property type="molecule type" value="Genomic_DNA"/>
</dbReference>
<dbReference type="OrthoDB" id="9256222at2"/>